<keyword evidence="3" id="KW-1185">Reference proteome</keyword>
<dbReference type="AlphaFoldDB" id="A0A0B6WV28"/>
<organism evidence="2 3">
    <name type="scientific">Pyrinomonas methylaliphatogenes</name>
    <dbReference type="NCBI Taxonomy" id="454194"/>
    <lineage>
        <taxon>Bacteria</taxon>
        <taxon>Pseudomonadati</taxon>
        <taxon>Acidobacteriota</taxon>
        <taxon>Blastocatellia</taxon>
        <taxon>Blastocatellales</taxon>
        <taxon>Pyrinomonadaceae</taxon>
        <taxon>Pyrinomonas</taxon>
    </lineage>
</organism>
<accession>A0A0B6WV28</accession>
<gene>
    <name evidence="2" type="ORF">PYK22_01141</name>
</gene>
<evidence type="ECO:0000256" key="1">
    <source>
        <dbReference type="SAM" id="MobiDB-lite"/>
    </source>
</evidence>
<name>A0A0B6WV28_9BACT</name>
<proteinExistence type="predicted"/>
<feature type="compositionally biased region" description="Gly residues" evidence="1">
    <location>
        <begin position="1"/>
        <end position="23"/>
    </location>
</feature>
<dbReference type="RefSeq" id="WP_157770693.1">
    <property type="nucleotide sequence ID" value="NZ_CBXV010000004.1"/>
</dbReference>
<dbReference type="Proteomes" id="UP000031518">
    <property type="component" value="Unassembled WGS sequence"/>
</dbReference>
<protein>
    <submittedName>
        <fullName evidence="2">Uncharacterized protein</fullName>
    </submittedName>
</protein>
<dbReference type="STRING" id="454194.PYK22_01141"/>
<evidence type="ECO:0000313" key="2">
    <source>
        <dbReference type="EMBL" id="CDM65143.1"/>
    </source>
</evidence>
<reference evidence="2 3" key="1">
    <citation type="submission" date="2013-12" db="EMBL/GenBank/DDBJ databases">
        <authorList>
            <person name="Stott M."/>
        </authorList>
    </citation>
    <scope>NUCLEOTIDE SEQUENCE [LARGE SCALE GENOMIC DNA]</scope>
    <source>
        <strain evidence="2 3">K22</strain>
    </source>
</reference>
<reference evidence="2 3" key="2">
    <citation type="submission" date="2015-01" db="EMBL/GenBank/DDBJ databases">
        <title>Complete genome sequence of Pyrinomonas methylaliphatogenes type strain K22T.</title>
        <authorList>
            <person name="Lee K.C.Y."/>
            <person name="Power J.F."/>
            <person name="Dunfield P.F."/>
            <person name="Morgan X.C."/>
            <person name="Huttenhower C."/>
            <person name="Stott M.B."/>
        </authorList>
    </citation>
    <scope>NUCLEOTIDE SEQUENCE [LARGE SCALE GENOMIC DNA]</scope>
    <source>
        <strain evidence="2 3">K22</strain>
    </source>
</reference>
<dbReference type="EMBL" id="CBXV010000004">
    <property type="protein sequence ID" value="CDM65143.1"/>
    <property type="molecule type" value="Genomic_DNA"/>
</dbReference>
<evidence type="ECO:0000313" key="3">
    <source>
        <dbReference type="Proteomes" id="UP000031518"/>
    </source>
</evidence>
<sequence length="174" mass="18208">MGDGLNEVGGKGRVNEANGGGGALAPLQGPASQPHPAPSVKPQQKEFDDCVKRTISQFRKEYIAQGGKALLGGGLLIGGVWILIRGVPGARPAGGVGFRAAREFVRSSSIHSLDDAFNALKVGGLLSLSPALLGGLLIKEAVNEGEQSEIKLKRAIEECKKRFPEANHKVPLLL</sequence>
<feature type="region of interest" description="Disordered" evidence="1">
    <location>
        <begin position="1"/>
        <end position="46"/>
    </location>
</feature>